<evidence type="ECO:0000313" key="4">
    <source>
        <dbReference type="RefSeq" id="XP_007949912.1"/>
    </source>
</evidence>
<dbReference type="OrthoDB" id="205198at2759"/>
<dbReference type="GO" id="GO:0005634">
    <property type="term" value="C:nucleus"/>
    <property type="evidence" value="ECO:0007669"/>
    <property type="project" value="TreeGrafter"/>
</dbReference>
<accession>A0A8B7AQV6</accession>
<evidence type="ECO:0000256" key="1">
    <source>
        <dbReference type="SAM" id="MobiDB-lite"/>
    </source>
</evidence>
<feature type="compositionally biased region" description="Low complexity" evidence="1">
    <location>
        <begin position="96"/>
        <end position="138"/>
    </location>
</feature>
<dbReference type="FunFam" id="1.10.10.1210:FF:000001">
    <property type="entry name" value="melanoma-associated antigen D1"/>
    <property type="match status" value="1"/>
</dbReference>
<dbReference type="FunFam" id="1.10.10.1200:FF:000007">
    <property type="entry name" value="Melanoma-associated antigen C2"/>
    <property type="match status" value="1"/>
</dbReference>
<keyword evidence="3" id="KW-1185">Reference proteome</keyword>
<dbReference type="InterPro" id="IPR021072">
    <property type="entry name" value="MAGE_N"/>
</dbReference>
<feature type="domain" description="MAGE" evidence="2">
    <location>
        <begin position="199"/>
        <end position="398"/>
    </location>
</feature>
<reference evidence="4" key="1">
    <citation type="submission" date="2025-08" db="UniProtKB">
        <authorList>
            <consortium name="RefSeq"/>
        </authorList>
    </citation>
    <scope>IDENTIFICATION</scope>
</reference>
<dbReference type="Proteomes" id="UP000694850">
    <property type="component" value="Unplaced"/>
</dbReference>
<dbReference type="SMART" id="SM01373">
    <property type="entry name" value="MAGE"/>
    <property type="match status" value="1"/>
</dbReference>
<evidence type="ECO:0000259" key="2">
    <source>
        <dbReference type="PROSITE" id="PS50838"/>
    </source>
</evidence>
<gene>
    <name evidence="4" type="primary">LOC103206277</name>
</gene>
<dbReference type="Gene3D" id="1.10.10.1200">
    <property type="entry name" value="MAGE homology domain, winged helix WH1 motif"/>
    <property type="match status" value="1"/>
</dbReference>
<dbReference type="Pfam" id="PF01454">
    <property type="entry name" value="MAGE"/>
    <property type="match status" value="1"/>
</dbReference>
<proteinExistence type="predicted"/>
<dbReference type="Gene3D" id="1.10.10.1210">
    <property type="entry name" value="MAGE homology domain, winged helix WH2 motif"/>
    <property type="match status" value="1"/>
</dbReference>
<dbReference type="GeneID" id="103206277"/>
<organism evidence="3 4">
    <name type="scientific">Orycteropus afer afer</name>
    <dbReference type="NCBI Taxonomy" id="1230840"/>
    <lineage>
        <taxon>Eukaryota</taxon>
        <taxon>Metazoa</taxon>
        <taxon>Chordata</taxon>
        <taxon>Craniata</taxon>
        <taxon>Vertebrata</taxon>
        <taxon>Euteleostomi</taxon>
        <taxon>Mammalia</taxon>
        <taxon>Eutheria</taxon>
        <taxon>Afrotheria</taxon>
        <taxon>Tubulidentata</taxon>
        <taxon>Orycteropodidae</taxon>
        <taxon>Orycteropus</taxon>
    </lineage>
</organism>
<dbReference type="RefSeq" id="XP_007949912.1">
    <property type="nucleotide sequence ID" value="XM_007951721.1"/>
</dbReference>
<dbReference type="InterPro" id="IPR002190">
    <property type="entry name" value="MHD_dom"/>
</dbReference>
<dbReference type="SMART" id="SM01392">
    <property type="entry name" value="MAGE_N"/>
    <property type="match status" value="1"/>
</dbReference>
<dbReference type="InterPro" id="IPR041899">
    <property type="entry name" value="MAGE_WH2"/>
</dbReference>
<dbReference type="AlphaFoldDB" id="A0A8B7AQV6"/>
<protein>
    <submittedName>
        <fullName evidence="4">Melanoma-associated antigen 10-like</fullName>
    </submittedName>
</protein>
<sequence length="423" mass="47909">MRTLNAYQDFTPTPEERVPHSTQCHRPYCQPWKLRVVLPVDPHWLSSCPQSCLLSSRKVIMFHMRKRRRYTFEQDLQAKVEAEGAQVPAPKEQEESSSSSFSDSHCSLLSSSSPSSSSPSHISYPSASSASSSPLTLSTQEEGEVPTAVTPSDPQSPPRSSSSPSLMTLDRASSSPEQEESSSTLEASADTESSFSDRLEVKVTDLVKLLLLKYQMRQPITKAEMLNFVLQNYEHKFTEIFERASKCMEMVFGIDVKEMDPTIPSYVLVNSLDLTYGEMLRNDPGMPKNGLLILMLGMILLDDNCTSEEEIWKFLNMLGLYAGREHFIYGEPRQLITKDWVQANYLEYRQVPNSDPARYEFLWGPRAHAETSKMKVLEFLARVNGSDVRFFSPWFEEALRDEEERAQARVALTGSTTDRPNAQ</sequence>
<name>A0A8B7AQV6_ORYAF</name>
<dbReference type="InterPro" id="IPR037445">
    <property type="entry name" value="MAGE"/>
</dbReference>
<feature type="region of interest" description="Disordered" evidence="1">
    <location>
        <begin position="81"/>
        <end position="194"/>
    </location>
</feature>
<dbReference type="InterPro" id="IPR041898">
    <property type="entry name" value="MAGE_WH1"/>
</dbReference>
<evidence type="ECO:0000313" key="3">
    <source>
        <dbReference type="Proteomes" id="UP000694850"/>
    </source>
</evidence>
<dbReference type="GO" id="GO:0000122">
    <property type="term" value="P:negative regulation of transcription by RNA polymerase II"/>
    <property type="evidence" value="ECO:0007669"/>
    <property type="project" value="TreeGrafter"/>
</dbReference>
<dbReference type="PANTHER" id="PTHR11736">
    <property type="entry name" value="MELANOMA-ASSOCIATED ANTIGEN MAGE ANTIGEN"/>
    <property type="match status" value="1"/>
</dbReference>
<feature type="compositionally biased region" description="Polar residues" evidence="1">
    <location>
        <begin position="184"/>
        <end position="194"/>
    </location>
</feature>
<dbReference type="PANTHER" id="PTHR11736:SF84">
    <property type="entry name" value="MELANOMA-ASSOCIATED ANTIGEN C2"/>
    <property type="match status" value="1"/>
</dbReference>
<dbReference type="PROSITE" id="PS50838">
    <property type="entry name" value="MAGE"/>
    <property type="match status" value="1"/>
</dbReference>